<proteinExistence type="predicted"/>
<dbReference type="Proteomes" id="UP000019146">
    <property type="component" value="Chromosome 2"/>
</dbReference>
<dbReference type="KEGG" id="bcai:K788_00001960"/>
<organism evidence="2 3">
    <name type="scientific">Paraburkholderia caribensis MBA4</name>
    <dbReference type="NCBI Taxonomy" id="1323664"/>
    <lineage>
        <taxon>Bacteria</taxon>
        <taxon>Pseudomonadati</taxon>
        <taxon>Pseudomonadota</taxon>
        <taxon>Betaproteobacteria</taxon>
        <taxon>Burkholderiales</taxon>
        <taxon>Burkholderiaceae</taxon>
        <taxon>Paraburkholderia</taxon>
    </lineage>
</organism>
<reference evidence="2 3" key="1">
    <citation type="journal article" date="2014" name="Genome Announc.">
        <title>Draft Genome Sequence of the Haloacid-Degrading Burkholderia caribensis Strain MBA4.</title>
        <authorList>
            <person name="Pan Y."/>
            <person name="Kong K.F."/>
            <person name="Tsang J.S."/>
        </authorList>
    </citation>
    <scope>NUCLEOTIDE SEQUENCE [LARGE SCALE GENOMIC DNA]</scope>
    <source>
        <strain evidence="2 3">MBA4</strain>
    </source>
</reference>
<evidence type="ECO:0000313" key="2">
    <source>
        <dbReference type="EMBL" id="ALL68584.1"/>
    </source>
</evidence>
<sequence>MLPTRHEGFDIRVKRFRPRPPTGGVNIKRFQENVKSPDLQAALSGTVDRF</sequence>
<dbReference type="EMBL" id="CP012747">
    <property type="protein sequence ID" value="ALL68584.1"/>
    <property type="molecule type" value="Genomic_DNA"/>
</dbReference>
<feature type="region of interest" description="Disordered" evidence="1">
    <location>
        <begin position="1"/>
        <end position="27"/>
    </location>
</feature>
<accession>A0A0P0RJ80</accession>
<feature type="compositionally biased region" description="Basic and acidic residues" evidence="1">
    <location>
        <begin position="1"/>
        <end position="13"/>
    </location>
</feature>
<name>A0A0P0RJ80_9BURK</name>
<dbReference type="AlphaFoldDB" id="A0A0P0RJ80"/>
<evidence type="ECO:0000313" key="3">
    <source>
        <dbReference type="Proteomes" id="UP000019146"/>
    </source>
</evidence>
<evidence type="ECO:0000256" key="1">
    <source>
        <dbReference type="SAM" id="MobiDB-lite"/>
    </source>
</evidence>
<gene>
    <name evidence="2" type="ORF">K788_00001960</name>
</gene>
<protein>
    <submittedName>
        <fullName evidence="2">Uncharacterized protein</fullName>
    </submittedName>
</protein>